<dbReference type="InterPro" id="IPR025846">
    <property type="entry name" value="TBL_N"/>
</dbReference>
<reference evidence="3" key="1">
    <citation type="submission" date="2022-03" db="EMBL/GenBank/DDBJ databases">
        <title>A functionally conserved STORR gene fusion in Papaver species that diverged 16.8 million years ago.</title>
        <authorList>
            <person name="Catania T."/>
        </authorList>
    </citation>
    <scope>NUCLEOTIDE SEQUENCE</scope>
    <source>
        <strain evidence="3">S-191538</strain>
    </source>
</reference>
<accession>A0AA42ASS1</accession>
<feature type="compositionally biased region" description="Polar residues" evidence="1">
    <location>
        <begin position="40"/>
        <end position="71"/>
    </location>
</feature>
<dbReference type="EMBL" id="JAJJMA010213937">
    <property type="protein sequence ID" value="MCL7040558.1"/>
    <property type="molecule type" value="Genomic_DNA"/>
</dbReference>
<organism evidence="3 4">
    <name type="scientific">Papaver nudicaule</name>
    <name type="common">Iceland poppy</name>
    <dbReference type="NCBI Taxonomy" id="74823"/>
    <lineage>
        <taxon>Eukaryota</taxon>
        <taxon>Viridiplantae</taxon>
        <taxon>Streptophyta</taxon>
        <taxon>Embryophyta</taxon>
        <taxon>Tracheophyta</taxon>
        <taxon>Spermatophyta</taxon>
        <taxon>Magnoliopsida</taxon>
        <taxon>Ranunculales</taxon>
        <taxon>Papaveraceae</taxon>
        <taxon>Papaveroideae</taxon>
        <taxon>Papaver</taxon>
    </lineage>
</organism>
<keyword evidence="4" id="KW-1185">Reference proteome</keyword>
<feature type="domain" description="Trichome birefringence-like N-terminal" evidence="2">
    <location>
        <begin position="106"/>
        <end position="156"/>
    </location>
</feature>
<comment type="caution">
    <text evidence="3">The sequence shown here is derived from an EMBL/GenBank/DDBJ whole genome shotgun (WGS) entry which is preliminary data.</text>
</comment>
<feature type="non-terminal residue" evidence="3">
    <location>
        <position position="171"/>
    </location>
</feature>
<dbReference type="Proteomes" id="UP001177140">
    <property type="component" value="Unassembled WGS sequence"/>
</dbReference>
<evidence type="ECO:0000256" key="1">
    <source>
        <dbReference type="SAM" id="MobiDB-lite"/>
    </source>
</evidence>
<evidence type="ECO:0000313" key="3">
    <source>
        <dbReference type="EMBL" id="MCL7040558.1"/>
    </source>
</evidence>
<evidence type="ECO:0000313" key="4">
    <source>
        <dbReference type="Proteomes" id="UP001177140"/>
    </source>
</evidence>
<feature type="region of interest" description="Disordered" evidence="1">
    <location>
        <begin position="31"/>
        <end position="103"/>
    </location>
</feature>
<proteinExistence type="predicted"/>
<dbReference type="AlphaFoldDB" id="A0AA42ASS1"/>
<evidence type="ECO:0000259" key="2">
    <source>
        <dbReference type="Pfam" id="PF14416"/>
    </source>
</evidence>
<name>A0AA42ASS1_PAPNU</name>
<sequence>MFPSIFATLVTNSITLQRNHLERYRFSSSHWQNSSSNISTTSMHLVENSTRNNPTETYRTGNSFGNSSVVPTSSTNFSSDSNSSSVKASDQKQGNAGGVDSPGAGECNIFEGEWVMNNDAKQYYPPGSCPYLQNQRSFDCHSNGRPDSGYLKWQWHWQSHPKNAGCINSLP</sequence>
<protein>
    <recommendedName>
        <fullName evidence="2">Trichome birefringence-like N-terminal domain-containing protein</fullName>
    </recommendedName>
</protein>
<dbReference type="Pfam" id="PF14416">
    <property type="entry name" value="PMR5N"/>
    <property type="match status" value="1"/>
</dbReference>
<feature type="compositionally biased region" description="Low complexity" evidence="1">
    <location>
        <begin position="72"/>
        <end position="85"/>
    </location>
</feature>
<gene>
    <name evidence="3" type="ORF">MKW94_010867</name>
</gene>